<organism evidence="2 3">
    <name type="scientific">Serinibacter arcticus</name>
    <dbReference type="NCBI Taxonomy" id="1655435"/>
    <lineage>
        <taxon>Bacteria</taxon>
        <taxon>Bacillati</taxon>
        <taxon>Actinomycetota</taxon>
        <taxon>Actinomycetes</taxon>
        <taxon>Micrococcales</taxon>
        <taxon>Beutenbergiaceae</taxon>
        <taxon>Serinibacter</taxon>
    </lineage>
</organism>
<dbReference type="InterPro" id="IPR000182">
    <property type="entry name" value="GNAT_dom"/>
</dbReference>
<keyword evidence="3" id="KW-1185">Reference proteome</keyword>
<dbReference type="InterPro" id="IPR016181">
    <property type="entry name" value="Acyl_CoA_acyltransferase"/>
</dbReference>
<accession>A0A4Z1E238</accession>
<dbReference type="Proteomes" id="UP000297318">
    <property type="component" value="Unassembled WGS sequence"/>
</dbReference>
<feature type="domain" description="N-acetyltransferase" evidence="1">
    <location>
        <begin position="127"/>
        <end position="267"/>
    </location>
</feature>
<name>A0A4Z1E238_9MICO</name>
<evidence type="ECO:0000313" key="2">
    <source>
        <dbReference type="EMBL" id="TGO04742.1"/>
    </source>
</evidence>
<dbReference type="PROSITE" id="PS51186">
    <property type="entry name" value="GNAT"/>
    <property type="match status" value="1"/>
</dbReference>
<dbReference type="Gene3D" id="3.40.630.30">
    <property type="match status" value="1"/>
</dbReference>
<dbReference type="AlphaFoldDB" id="A0A4Z1E238"/>
<dbReference type="OrthoDB" id="5143160at2"/>
<dbReference type="EMBL" id="RHPJ01000003">
    <property type="protein sequence ID" value="TGO04742.1"/>
    <property type="molecule type" value="Genomic_DNA"/>
</dbReference>
<dbReference type="Pfam" id="PF00583">
    <property type="entry name" value="Acetyltransf_1"/>
    <property type="match status" value="1"/>
</dbReference>
<sequence length="267" mass="28814">MTEGSLPAPYRSDLLLLAERDDWADARTVASAGAALLVRSSPQGDVLMSRGEPGEVLDLLDAEGRLRRRTGAERALWLSAPRDVTVPSWVLDTLGLVPFSQWDWMARERVDPAASRPAVGRTLPDGHVVRAIDTAAEADAVRDVLRRTNPRSTADPLADREDAWSGAYDGDELVGVFGARREQGRGEHGFSWHLHGLGVLETRRGAGLGGALTDHLTLAGFAAGADWVSLGLYAENDGARRLYRRAGFELHAAMSSYGPASATRPLR</sequence>
<evidence type="ECO:0000259" key="1">
    <source>
        <dbReference type="PROSITE" id="PS51186"/>
    </source>
</evidence>
<dbReference type="CDD" id="cd04301">
    <property type="entry name" value="NAT_SF"/>
    <property type="match status" value="1"/>
</dbReference>
<proteinExistence type="predicted"/>
<dbReference type="SUPFAM" id="SSF55729">
    <property type="entry name" value="Acyl-CoA N-acyltransferases (Nat)"/>
    <property type="match status" value="1"/>
</dbReference>
<evidence type="ECO:0000313" key="3">
    <source>
        <dbReference type="Proteomes" id="UP000297318"/>
    </source>
</evidence>
<dbReference type="RefSeq" id="WP_135850293.1">
    <property type="nucleotide sequence ID" value="NZ_RHPJ01000003.1"/>
</dbReference>
<protein>
    <recommendedName>
        <fullName evidence="1">N-acetyltransferase domain-containing protein</fullName>
    </recommendedName>
</protein>
<reference evidence="2 3" key="1">
    <citation type="submission" date="2018-11" db="EMBL/GenBank/DDBJ databases">
        <title>Complete genome sequencing of the Actinobacteria Serinibacter sp. K3-2.</title>
        <authorList>
            <person name="Rakitin A.L."/>
            <person name="Beletsky A.V."/>
            <person name="Mardanov A.V."/>
            <person name="Ravin N.V."/>
            <person name="Gromova A.S."/>
            <person name="Filippova S.N."/>
            <person name="Gal'Chenko V.F."/>
        </authorList>
    </citation>
    <scope>NUCLEOTIDE SEQUENCE [LARGE SCALE GENOMIC DNA]</scope>
    <source>
        <strain evidence="2 3">K3-2</strain>
    </source>
</reference>
<comment type="caution">
    <text evidence="2">The sequence shown here is derived from an EMBL/GenBank/DDBJ whole genome shotgun (WGS) entry which is preliminary data.</text>
</comment>
<dbReference type="GO" id="GO:0016747">
    <property type="term" value="F:acyltransferase activity, transferring groups other than amino-acyl groups"/>
    <property type="evidence" value="ECO:0007669"/>
    <property type="project" value="InterPro"/>
</dbReference>
<gene>
    <name evidence="2" type="ORF">SERN_2335</name>
</gene>